<feature type="compositionally biased region" description="Polar residues" evidence="1">
    <location>
        <begin position="54"/>
        <end position="80"/>
    </location>
</feature>
<keyword evidence="2" id="KW-1133">Transmembrane helix</keyword>
<protein>
    <submittedName>
        <fullName evidence="3">DUF4190 domain-containing protein</fullName>
    </submittedName>
</protein>
<feature type="transmembrane region" description="Helical" evidence="2">
    <location>
        <begin position="195"/>
        <end position="217"/>
    </location>
</feature>
<dbReference type="OrthoDB" id="956446at2"/>
<keyword evidence="2" id="KW-0812">Transmembrane</keyword>
<feature type="region of interest" description="Disordered" evidence="1">
    <location>
        <begin position="49"/>
        <end position="104"/>
    </location>
</feature>
<gene>
    <name evidence="3" type="ORF">DYU11_16475</name>
</gene>
<dbReference type="EMBL" id="QXED01000004">
    <property type="protein sequence ID" value="RIV22603.1"/>
    <property type="molecule type" value="Genomic_DNA"/>
</dbReference>
<feature type="transmembrane region" description="Helical" evidence="2">
    <location>
        <begin position="159"/>
        <end position="183"/>
    </location>
</feature>
<sequence length="226" mass="24417">MLLFHRLASPRLVVVVLFANFFLASCKSAHYAYFQPQSTRIASAIPESYVPETTPDSTPSPMSAVSVNQPLASKENQSSAGVPVHRATHPALHHNPDSRPGNRHRINRLIRYPSLAQFAPHRSSVVDRHSANRKVHGLAIAALVLSVLSYGLLLVPGNALVWILGMVLPLTSIMMGSASLASINRNKERLRGKGWAMAAIMIATGFMGLAAVALAALSTSKVIWEK</sequence>
<reference evidence="3 4" key="1">
    <citation type="submission" date="2018-08" db="EMBL/GenBank/DDBJ databases">
        <title>Fibrisoma montanum sp. nov., isolated from Danxia mountain soil.</title>
        <authorList>
            <person name="Huang Y."/>
        </authorList>
    </citation>
    <scope>NUCLEOTIDE SEQUENCE [LARGE SCALE GENOMIC DNA]</scope>
    <source>
        <strain evidence="3 4">HYT19</strain>
    </source>
</reference>
<evidence type="ECO:0000313" key="4">
    <source>
        <dbReference type="Proteomes" id="UP000283523"/>
    </source>
</evidence>
<dbReference type="PROSITE" id="PS51257">
    <property type="entry name" value="PROKAR_LIPOPROTEIN"/>
    <property type="match status" value="1"/>
</dbReference>
<evidence type="ECO:0000313" key="3">
    <source>
        <dbReference type="EMBL" id="RIV22603.1"/>
    </source>
</evidence>
<accession>A0A418M948</accession>
<keyword evidence="4" id="KW-1185">Reference proteome</keyword>
<feature type="transmembrane region" description="Helical" evidence="2">
    <location>
        <begin position="135"/>
        <end position="153"/>
    </location>
</feature>
<dbReference type="AlphaFoldDB" id="A0A418M948"/>
<dbReference type="Proteomes" id="UP000283523">
    <property type="component" value="Unassembled WGS sequence"/>
</dbReference>
<evidence type="ECO:0000256" key="2">
    <source>
        <dbReference type="SAM" id="Phobius"/>
    </source>
</evidence>
<name>A0A418M948_9BACT</name>
<feature type="transmembrane region" description="Helical" evidence="2">
    <location>
        <begin position="12"/>
        <end position="34"/>
    </location>
</feature>
<comment type="caution">
    <text evidence="3">The sequence shown here is derived from an EMBL/GenBank/DDBJ whole genome shotgun (WGS) entry which is preliminary data.</text>
</comment>
<keyword evidence="2" id="KW-0472">Membrane</keyword>
<proteinExistence type="predicted"/>
<evidence type="ECO:0000256" key="1">
    <source>
        <dbReference type="SAM" id="MobiDB-lite"/>
    </source>
</evidence>
<dbReference type="RefSeq" id="WP_119668786.1">
    <property type="nucleotide sequence ID" value="NZ_QXED01000004.1"/>
</dbReference>
<organism evidence="3 4">
    <name type="scientific">Fibrisoma montanum</name>
    <dbReference type="NCBI Taxonomy" id="2305895"/>
    <lineage>
        <taxon>Bacteria</taxon>
        <taxon>Pseudomonadati</taxon>
        <taxon>Bacteroidota</taxon>
        <taxon>Cytophagia</taxon>
        <taxon>Cytophagales</taxon>
        <taxon>Spirosomataceae</taxon>
        <taxon>Fibrisoma</taxon>
    </lineage>
</organism>